<evidence type="ECO:0000256" key="4">
    <source>
        <dbReference type="ARBA" id="ARBA00022777"/>
    </source>
</evidence>
<protein>
    <recommendedName>
        <fullName evidence="1">non-specific serine/threonine protein kinase</fullName>
        <ecNumber evidence="1">2.7.11.1</ecNumber>
    </recommendedName>
</protein>
<sequence>MQLLPPSIYSPGASIYIHGSLGPLDRGAYSDGKIYKGQDGLTGKVVAVRVIKAEESHGFYPHQAEEVDEGFAERMEQVAHLRHPHIIEIFAVQYHDAVNAENLIGRELMKGGTLANYIQRLRDSQWNKRMFPMSMPHDTCRDIVHQICGAVNFLHERGICHRNLNPETVLLTKHDPPFIKISSLGWIERSEPANMVESPITRSVAWYEYLAPETHDPAHNSNVRTDSWGVGMMAFRMLLLHTAWKAFSQGQPNRATGLRWDELELRLHPAPPPSELCIPETIPYEAMTYENGVRKVYGLSREEYDQLVREARRDEASSNGLSLDPYGEPIPQRRLVGPDRSVEFEACWDLLQKLLRKDYSRRLSIQGALEHSWLANHTPNYSVKPEMKALL</sequence>
<feature type="domain" description="Protein kinase" evidence="6">
    <location>
        <begin position="18"/>
        <end position="374"/>
    </location>
</feature>
<dbReference type="GO" id="GO:0010506">
    <property type="term" value="P:regulation of autophagy"/>
    <property type="evidence" value="ECO:0007669"/>
    <property type="project" value="InterPro"/>
</dbReference>
<evidence type="ECO:0000259" key="6">
    <source>
        <dbReference type="PROSITE" id="PS50011"/>
    </source>
</evidence>
<evidence type="ECO:0000313" key="7">
    <source>
        <dbReference type="EMBL" id="KAK7001544.1"/>
    </source>
</evidence>
<evidence type="ECO:0000313" key="8">
    <source>
        <dbReference type="Proteomes" id="UP001362999"/>
    </source>
</evidence>
<dbReference type="InterPro" id="IPR000719">
    <property type="entry name" value="Prot_kinase_dom"/>
</dbReference>
<dbReference type="Gene3D" id="3.30.200.20">
    <property type="entry name" value="Phosphorylase Kinase, domain 1"/>
    <property type="match status" value="1"/>
</dbReference>
<keyword evidence="8" id="KW-1185">Reference proteome</keyword>
<organism evidence="7 8">
    <name type="scientific">Favolaschia claudopus</name>
    <dbReference type="NCBI Taxonomy" id="2862362"/>
    <lineage>
        <taxon>Eukaryota</taxon>
        <taxon>Fungi</taxon>
        <taxon>Dikarya</taxon>
        <taxon>Basidiomycota</taxon>
        <taxon>Agaricomycotina</taxon>
        <taxon>Agaricomycetes</taxon>
        <taxon>Agaricomycetidae</taxon>
        <taxon>Agaricales</taxon>
        <taxon>Marasmiineae</taxon>
        <taxon>Mycenaceae</taxon>
        <taxon>Favolaschia</taxon>
    </lineage>
</organism>
<dbReference type="GO" id="GO:0000407">
    <property type="term" value="C:phagophore assembly site"/>
    <property type="evidence" value="ECO:0007669"/>
    <property type="project" value="TreeGrafter"/>
</dbReference>
<dbReference type="GO" id="GO:0005829">
    <property type="term" value="C:cytosol"/>
    <property type="evidence" value="ECO:0007669"/>
    <property type="project" value="TreeGrafter"/>
</dbReference>
<name>A0AAW0A5M1_9AGAR</name>
<dbReference type="Pfam" id="PF00069">
    <property type="entry name" value="Pkinase"/>
    <property type="match status" value="1"/>
</dbReference>
<keyword evidence="5" id="KW-0067">ATP-binding</keyword>
<dbReference type="SUPFAM" id="SSF56112">
    <property type="entry name" value="Protein kinase-like (PK-like)"/>
    <property type="match status" value="1"/>
</dbReference>
<comment type="caution">
    <text evidence="7">The sequence shown here is derived from an EMBL/GenBank/DDBJ whole genome shotgun (WGS) entry which is preliminary data.</text>
</comment>
<accession>A0AAW0A5M1</accession>
<dbReference type="PANTHER" id="PTHR24348:SF22">
    <property type="entry name" value="NON-SPECIFIC SERINE_THREONINE PROTEIN KINASE"/>
    <property type="match status" value="1"/>
</dbReference>
<keyword evidence="2" id="KW-0808">Transferase</keyword>
<dbReference type="Proteomes" id="UP001362999">
    <property type="component" value="Unassembled WGS sequence"/>
</dbReference>
<dbReference type="EC" id="2.7.11.1" evidence="1"/>
<keyword evidence="4 7" id="KW-0418">Kinase</keyword>
<evidence type="ECO:0000256" key="5">
    <source>
        <dbReference type="ARBA" id="ARBA00022840"/>
    </source>
</evidence>
<dbReference type="GO" id="GO:0000045">
    <property type="term" value="P:autophagosome assembly"/>
    <property type="evidence" value="ECO:0007669"/>
    <property type="project" value="TreeGrafter"/>
</dbReference>
<dbReference type="CDD" id="cd00180">
    <property type="entry name" value="PKc"/>
    <property type="match status" value="1"/>
</dbReference>
<reference evidence="7 8" key="1">
    <citation type="journal article" date="2024" name="J Genomics">
        <title>Draft genome sequencing and assembly of Favolaschia claudopus CIRM-BRFM 2984 isolated from oak limbs.</title>
        <authorList>
            <person name="Navarro D."/>
            <person name="Drula E."/>
            <person name="Chaduli D."/>
            <person name="Cazenave R."/>
            <person name="Ahrendt S."/>
            <person name="Wang J."/>
            <person name="Lipzen A."/>
            <person name="Daum C."/>
            <person name="Barry K."/>
            <person name="Grigoriev I.V."/>
            <person name="Favel A."/>
            <person name="Rosso M.N."/>
            <person name="Martin F."/>
        </authorList>
    </citation>
    <scope>NUCLEOTIDE SEQUENCE [LARGE SCALE GENOMIC DNA]</scope>
    <source>
        <strain evidence="7 8">CIRM-BRFM 2984</strain>
    </source>
</reference>
<evidence type="ECO:0000256" key="1">
    <source>
        <dbReference type="ARBA" id="ARBA00012513"/>
    </source>
</evidence>
<dbReference type="InterPro" id="IPR045269">
    <property type="entry name" value="Atg1-like"/>
</dbReference>
<dbReference type="GO" id="GO:0004674">
    <property type="term" value="F:protein serine/threonine kinase activity"/>
    <property type="evidence" value="ECO:0007669"/>
    <property type="project" value="UniProtKB-EC"/>
</dbReference>
<dbReference type="EMBL" id="JAWWNJ010000083">
    <property type="protein sequence ID" value="KAK7001544.1"/>
    <property type="molecule type" value="Genomic_DNA"/>
</dbReference>
<dbReference type="PROSITE" id="PS50011">
    <property type="entry name" value="PROTEIN_KINASE_DOM"/>
    <property type="match status" value="1"/>
</dbReference>
<dbReference type="InterPro" id="IPR011009">
    <property type="entry name" value="Kinase-like_dom_sf"/>
</dbReference>
<evidence type="ECO:0000256" key="3">
    <source>
        <dbReference type="ARBA" id="ARBA00022741"/>
    </source>
</evidence>
<dbReference type="PANTHER" id="PTHR24348">
    <property type="entry name" value="SERINE/THREONINE-PROTEIN KINASE UNC-51-RELATED"/>
    <property type="match status" value="1"/>
</dbReference>
<dbReference type="GO" id="GO:0005776">
    <property type="term" value="C:autophagosome"/>
    <property type="evidence" value="ECO:0007669"/>
    <property type="project" value="TreeGrafter"/>
</dbReference>
<keyword evidence="3" id="KW-0547">Nucleotide-binding</keyword>
<evidence type="ECO:0000256" key="2">
    <source>
        <dbReference type="ARBA" id="ARBA00022679"/>
    </source>
</evidence>
<dbReference type="AlphaFoldDB" id="A0AAW0A5M1"/>
<dbReference type="Gene3D" id="1.10.510.10">
    <property type="entry name" value="Transferase(Phosphotransferase) domain 1"/>
    <property type="match status" value="1"/>
</dbReference>
<dbReference type="GO" id="GO:0005524">
    <property type="term" value="F:ATP binding"/>
    <property type="evidence" value="ECO:0007669"/>
    <property type="project" value="UniProtKB-KW"/>
</dbReference>
<gene>
    <name evidence="7" type="ORF">R3P38DRAFT_3284378</name>
</gene>
<dbReference type="GO" id="GO:0016020">
    <property type="term" value="C:membrane"/>
    <property type="evidence" value="ECO:0007669"/>
    <property type="project" value="TreeGrafter"/>
</dbReference>
<proteinExistence type="predicted"/>